<gene>
    <name evidence="1" type="ORF">ElyMa_003328700</name>
</gene>
<dbReference type="AlphaFoldDB" id="A0AAV4JGM8"/>
<evidence type="ECO:0008006" key="3">
    <source>
        <dbReference type="Google" id="ProtNLM"/>
    </source>
</evidence>
<evidence type="ECO:0000313" key="1">
    <source>
        <dbReference type="EMBL" id="GFS21043.1"/>
    </source>
</evidence>
<name>A0AAV4JGM8_9GAST</name>
<protein>
    <recommendedName>
        <fullName evidence="3">Secreted protein</fullName>
    </recommendedName>
</protein>
<dbReference type="Proteomes" id="UP000762676">
    <property type="component" value="Unassembled WGS sequence"/>
</dbReference>
<comment type="caution">
    <text evidence="1">The sequence shown here is derived from an EMBL/GenBank/DDBJ whole genome shotgun (WGS) entry which is preliminary data.</text>
</comment>
<keyword evidence="2" id="KW-1185">Reference proteome</keyword>
<reference evidence="1 2" key="1">
    <citation type="journal article" date="2021" name="Elife">
        <title>Chloroplast acquisition without the gene transfer in kleptoplastic sea slugs, Plakobranchus ocellatus.</title>
        <authorList>
            <person name="Maeda T."/>
            <person name="Takahashi S."/>
            <person name="Yoshida T."/>
            <person name="Shimamura S."/>
            <person name="Takaki Y."/>
            <person name="Nagai Y."/>
            <person name="Toyoda A."/>
            <person name="Suzuki Y."/>
            <person name="Arimoto A."/>
            <person name="Ishii H."/>
            <person name="Satoh N."/>
            <person name="Nishiyama T."/>
            <person name="Hasebe M."/>
            <person name="Maruyama T."/>
            <person name="Minagawa J."/>
            <person name="Obokata J."/>
            <person name="Shigenobu S."/>
        </authorList>
    </citation>
    <scope>NUCLEOTIDE SEQUENCE [LARGE SCALE GENOMIC DNA]</scope>
</reference>
<accession>A0AAV4JGM8</accession>
<organism evidence="1 2">
    <name type="scientific">Elysia marginata</name>
    <dbReference type="NCBI Taxonomy" id="1093978"/>
    <lineage>
        <taxon>Eukaryota</taxon>
        <taxon>Metazoa</taxon>
        <taxon>Spiralia</taxon>
        <taxon>Lophotrochozoa</taxon>
        <taxon>Mollusca</taxon>
        <taxon>Gastropoda</taxon>
        <taxon>Heterobranchia</taxon>
        <taxon>Euthyneura</taxon>
        <taxon>Panpulmonata</taxon>
        <taxon>Sacoglossa</taxon>
        <taxon>Placobranchoidea</taxon>
        <taxon>Plakobranchidae</taxon>
        <taxon>Elysia</taxon>
    </lineage>
</organism>
<dbReference type="EMBL" id="BMAT01006851">
    <property type="protein sequence ID" value="GFS21043.1"/>
    <property type="molecule type" value="Genomic_DNA"/>
</dbReference>
<sequence>MFPSQRFLVAFLAFLGNVFIYVTRVNLSVAVVCMVRDRISNATSLDLELQGGHDFTNMTTTGRPEARGGACGEIAGAGGSTLDVSKVSFSKSYGVRNLKFL</sequence>
<proteinExistence type="predicted"/>
<evidence type="ECO:0000313" key="2">
    <source>
        <dbReference type="Proteomes" id="UP000762676"/>
    </source>
</evidence>